<dbReference type="GeneID" id="115250760"/>
<organism evidence="3 4">
    <name type="scientific">Takifugu rubripes</name>
    <name type="common">Japanese pufferfish</name>
    <name type="synonym">Fugu rubripes</name>
    <dbReference type="NCBI Taxonomy" id="31033"/>
    <lineage>
        <taxon>Eukaryota</taxon>
        <taxon>Metazoa</taxon>
        <taxon>Chordata</taxon>
        <taxon>Craniata</taxon>
        <taxon>Vertebrata</taxon>
        <taxon>Euteleostomi</taxon>
        <taxon>Actinopterygii</taxon>
        <taxon>Neopterygii</taxon>
        <taxon>Teleostei</taxon>
        <taxon>Neoteleostei</taxon>
        <taxon>Acanthomorphata</taxon>
        <taxon>Eupercaria</taxon>
        <taxon>Tetraodontiformes</taxon>
        <taxon>Tetradontoidea</taxon>
        <taxon>Tetraodontidae</taxon>
        <taxon>Takifugu</taxon>
    </lineage>
</organism>
<dbReference type="InParanoid" id="A0A674P612"/>
<evidence type="ECO:0000313" key="3">
    <source>
        <dbReference type="Ensembl" id="ENSTRUP00000081187.1"/>
    </source>
</evidence>
<accession>A0A674P612</accession>
<feature type="region of interest" description="Disordered" evidence="1">
    <location>
        <begin position="1"/>
        <end position="23"/>
    </location>
</feature>
<feature type="region of interest" description="Disordered" evidence="1">
    <location>
        <begin position="545"/>
        <end position="643"/>
    </location>
</feature>
<evidence type="ECO:0000313" key="4">
    <source>
        <dbReference type="Proteomes" id="UP000005226"/>
    </source>
</evidence>
<dbReference type="Pfam" id="PF15262">
    <property type="entry name" value="DUF4592"/>
    <property type="match status" value="1"/>
</dbReference>
<dbReference type="InterPro" id="IPR026713">
    <property type="entry name" value="CRACD-like"/>
</dbReference>
<feature type="compositionally biased region" description="Polar residues" evidence="1">
    <location>
        <begin position="714"/>
        <end position="724"/>
    </location>
</feature>
<feature type="compositionally biased region" description="Polar residues" evidence="1">
    <location>
        <begin position="150"/>
        <end position="161"/>
    </location>
</feature>
<feature type="compositionally biased region" description="Basic and acidic residues" evidence="1">
    <location>
        <begin position="558"/>
        <end position="572"/>
    </location>
</feature>
<dbReference type="Proteomes" id="UP000005226">
    <property type="component" value="Chromosome 1"/>
</dbReference>
<evidence type="ECO:0000259" key="2">
    <source>
        <dbReference type="Pfam" id="PF15262"/>
    </source>
</evidence>
<feature type="compositionally biased region" description="Low complexity" evidence="1">
    <location>
        <begin position="949"/>
        <end position="959"/>
    </location>
</feature>
<feature type="compositionally biased region" description="Basic residues" evidence="1">
    <location>
        <begin position="225"/>
        <end position="242"/>
    </location>
</feature>
<keyword evidence="4" id="KW-1185">Reference proteome</keyword>
<feature type="compositionally biased region" description="Polar residues" evidence="1">
    <location>
        <begin position="185"/>
        <end position="203"/>
    </location>
</feature>
<dbReference type="OMA" id="MEAHTTS"/>
<dbReference type="OrthoDB" id="9944945at2759"/>
<dbReference type="RefSeq" id="XP_029696569.1">
    <property type="nucleotide sequence ID" value="XM_029840709.1"/>
</dbReference>
<feature type="region of interest" description="Disordered" evidence="1">
    <location>
        <begin position="184"/>
        <end position="208"/>
    </location>
</feature>
<feature type="region of interest" description="Disordered" evidence="1">
    <location>
        <begin position="895"/>
        <end position="994"/>
    </location>
</feature>
<dbReference type="AlphaFoldDB" id="A0A674P612"/>
<feature type="compositionally biased region" description="Low complexity" evidence="1">
    <location>
        <begin position="818"/>
        <end position="840"/>
    </location>
</feature>
<evidence type="ECO:0000256" key="1">
    <source>
        <dbReference type="SAM" id="MobiDB-lite"/>
    </source>
</evidence>
<feature type="compositionally biased region" description="Polar residues" evidence="1">
    <location>
        <begin position="301"/>
        <end position="314"/>
    </location>
</feature>
<feature type="compositionally biased region" description="Polar residues" evidence="1">
    <location>
        <begin position="765"/>
        <end position="817"/>
    </location>
</feature>
<protein>
    <recommendedName>
        <fullName evidence="2">DUF4592 domain-containing protein</fullName>
    </recommendedName>
</protein>
<gene>
    <name evidence="3" type="primary">cracdla</name>
</gene>
<dbReference type="RefSeq" id="XP_029696565.1">
    <property type="nucleotide sequence ID" value="XM_029840705.1"/>
</dbReference>
<dbReference type="Ensembl" id="ENSTRUT00000084470.1">
    <property type="protein sequence ID" value="ENSTRUP00000081187.1"/>
    <property type="gene ID" value="ENSTRUG00000028354.1"/>
</dbReference>
<feature type="region of interest" description="Disordered" evidence="1">
    <location>
        <begin position="225"/>
        <end position="268"/>
    </location>
</feature>
<feature type="compositionally biased region" description="Basic and acidic residues" evidence="1">
    <location>
        <begin position="936"/>
        <end position="946"/>
    </location>
</feature>
<name>A0A674P612_TAKRU</name>
<reference evidence="3" key="3">
    <citation type="submission" date="2025-09" db="UniProtKB">
        <authorList>
            <consortium name="Ensembl"/>
        </authorList>
    </citation>
    <scope>IDENTIFICATION</scope>
</reference>
<dbReference type="InterPro" id="IPR028030">
    <property type="entry name" value="DUF4592"/>
</dbReference>
<feature type="domain" description="DUF4592" evidence="2">
    <location>
        <begin position="116"/>
        <end position="239"/>
    </location>
</feature>
<feature type="compositionally biased region" description="Polar residues" evidence="1">
    <location>
        <begin position="737"/>
        <end position="757"/>
    </location>
</feature>
<reference evidence="3" key="2">
    <citation type="submission" date="2025-08" db="UniProtKB">
        <authorList>
            <consortium name="Ensembl"/>
        </authorList>
    </citation>
    <scope>IDENTIFICATION</scope>
</reference>
<feature type="compositionally biased region" description="Pro residues" evidence="1">
    <location>
        <begin position="632"/>
        <end position="641"/>
    </location>
</feature>
<feature type="compositionally biased region" description="Polar residues" evidence="1">
    <location>
        <begin position="967"/>
        <end position="976"/>
    </location>
</feature>
<feature type="compositionally biased region" description="Polar residues" evidence="1">
    <location>
        <begin position="902"/>
        <end position="912"/>
    </location>
</feature>
<dbReference type="PANTHER" id="PTHR47743:SF1">
    <property type="entry name" value="CRACD-LIKE PROTEIN"/>
    <property type="match status" value="1"/>
</dbReference>
<feature type="compositionally biased region" description="Polar residues" evidence="1">
    <location>
        <begin position="689"/>
        <end position="707"/>
    </location>
</feature>
<feature type="region of interest" description="Disordered" evidence="1">
    <location>
        <begin position="137"/>
        <end position="161"/>
    </location>
</feature>
<dbReference type="GeneTree" id="ENSGT00940000163031"/>
<feature type="compositionally biased region" description="Acidic residues" evidence="1">
    <location>
        <begin position="494"/>
        <end position="504"/>
    </location>
</feature>
<feature type="region of interest" description="Disordered" evidence="1">
    <location>
        <begin position="472"/>
        <end position="507"/>
    </location>
</feature>
<dbReference type="PANTHER" id="PTHR47743">
    <property type="entry name" value="KIAA1210 / KIAA1211 FAMILY MEMBER"/>
    <property type="match status" value="1"/>
</dbReference>
<feature type="region of interest" description="Disordered" evidence="1">
    <location>
        <begin position="689"/>
        <end position="857"/>
    </location>
</feature>
<feature type="compositionally biased region" description="Basic and acidic residues" evidence="1">
    <location>
        <begin position="914"/>
        <end position="924"/>
    </location>
</feature>
<sequence length="994" mass="108207">MESFCGETEESRDDVSGRKKSRLKSLRTRLFGKNKRAVEQEQVKLSQSESDIRAGRGLGSEEDLACSQGMMGSRALSHDSIFLADQVLTEVEPVRILSQENVHSKIKALQLKLQQQNLHLGPPPLVLPIKRSEVLESGCQDDSLPHSPRKNSGTDIGASPTFTKTIYQPLPLPFLLTPKLPLTKSVSQPPSHPSVISNSTTSEPPLDFSSPAEFIPCLDTSAARHRVSIKPRNQRASTKKRVLTGESESHLPTQNNAERPESVQEEDVVAQETVLFDTDQKEEDQPVASQCLSTKFPDEPNSPSKSSSLTQQDQALLGGLPSAPPPVLRVKLQRPADNTDTRRPHSSFIPSELKNIREGMSEIPPVLCDKSNTESSSKGPSEPAPSTREIKRPSPGSGSCHFSITTARYRDVERPRSGSFVGVLEQARCRIENRTCSSMKEKPEFKELRQKGGPFPGGAPDKSSALLWDRRDSQQKMELASSFPSVTTETAVAAEEEEEEEEEEAVRSQKMLKEAMEVQETGKDEVKTAFGVKLRCTSQSMRLRSSNYITNPAALSAEQRDDPKSHMTEKSDTSSLVSWKPPTAKDHQVSDPAPPGRPVRNNLPVTCDPPITPKDLHVTSSKLKEAETCPQEPQPTAPTAPPEVSWMSLAMEKTRSLQQLFAGRFPRDLTGVQARPQTHVHVMNTTEAPAGEQLQTSSTSHDATNHPSMEAGQAETQQSRNSAQAVKPKMSPLLAADQQTNKCHSQPNTAQPTSQPASVWAHPHTTPSPLSSVQAETSPQSAQTSVAQSLAQFYLSSGQKQHPSPTWSDRGQVTSKCPSAPASASASSSVRASPLVSASVRGEKEESMQEKGNASVSGRQAIWSGSVGMKAAFLEKQAQWTCGHSGTKTVDIKKASAEGQMSEESMASTKTTHLNKDIDSKEGQGLKPADSSPIKVPERTCEDKWLRKNVLSSPLNSPSPAVPPAFQSASDSSQPSWMELAKRKSMAWTDKSMD</sequence>
<feature type="compositionally biased region" description="Basic and acidic residues" evidence="1">
    <location>
        <begin position="614"/>
        <end position="627"/>
    </location>
</feature>
<feature type="region of interest" description="Disordered" evidence="1">
    <location>
        <begin position="292"/>
        <end position="402"/>
    </location>
</feature>
<proteinExistence type="predicted"/>
<reference evidence="3 4" key="1">
    <citation type="journal article" date="2011" name="Genome Biol. Evol.">
        <title>Integration of the genetic map and genome assembly of fugu facilitates insights into distinct features of genome evolution in teleosts and mammals.</title>
        <authorList>
            <person name="Kai W."/>
            <person name="Kikuchi K."/>
            <person name="Tohari S."/>
            <person name="Chew A.K."/>
            <person name="Tay A."/>
            <person name="Fujiwara A."/>
            <person name="Hosoya S."/>
            <person name="Suetake H."/>
            <person name="Naruse K."/>
            <person name="Brenner S."/>
            <person name="Suzuki Y."/>
            <person name="Venkatesh B."/>
        </authorList>
    </citation>
    <scope>NUCLEOTIDE SEQUENCE [LARGE SCALE GENOMIC DNA]</scope>
</reference>